<evidence type="ECO:0000256" key="1">
    <source>
        <dbReference type="SAM" id="MobiDB-lite"/>
    </source>
</evidence>
<feature type="region of interest" description="Disordered" evidence="1">
    <location>
        <begin position="1"/>
        <end position="91"/>
    </location>
</feature>
<gene>
    <name evidence="2" type="ORF">BUE93_01570</name>
</gene>
<dbReference type="Proteomes" id="UP000239469">
    <property type="component" value="Unassembled WGS sequence"/>
</dbReference>
<protein>
    <submittedName>
        <fullName evidence="2">Uncharacterized protein</fullName>
    </submittedName>
</protein>
<organism evidence="2 3">
    <name type="scientific">Chromobacterium amazonense</name>
    <dbReference type="NCBI Taxonomy" id="1382803"/>
    <lineage>
        <taxon>Bacteria</taxon>
        <taxon>Pseudomonadati</taxon>
        <taxon>Pseudomonadota</taxon>
        <taxon>Betaproteobacteria</taxon>
        <taxon>Neisseriales</taxon>
        <taxon>Chromobacteriaceae</taxon>
        <taxon>Chromobacterium</taxon>
    </lineage>
</organism>
<dbReference type="AlphaFoldDB" id="A0A2S9X9N7"/>
<evidence type="ECO:0000313" key="3">
    <source>
        <dbReference type="Proteomes" id="UP000239469"/>
    </source>
</evidence>
<reference evidence="2 3" key="1">
    <citation type="submission" date="2017-01" db="EMBL/GenBank/DDBJ databases">
        <title>New insights into the genetic diversity of Chromobacterium isolated from tropical freshwater lake.</title>
        <authorList>
            <person name="Santos A.B."/>
            <person name="Nascimento A.M."/>
            <person name="Da Silva P.C."/>
        </authorList>
    </citation>
    <scope>NUCLEOTIDE SEQUENCE [LARGE SCALE GENOMIC DNA]</scope>
    <source>
        <strain evidence="2 3">56AF</strain>
    </source>
</reference>
<feature type="compositionally biased region" description="Basic and acidic residues" evidence="1">
    <location>
        <begin position="45"/>
        <end position="71"/>
    </location>
</feature>
<feature type="compositionally biased region" description="Basic and acidic residues" evidence="1">
    <location>
        <begin position="18"/>
        <end position="37"/>
    </location>
</feature>
<proteinExistence type="predicted"/>
<name>A0A2S9X9N7_9NEIS</name>
<dbReference type="EMBL" id="MTBD01000002">
    <property type="protein sequence ID" value="PRP72449.1"/>
    <property type="molecule type" value="Genomic_DNA"/>
</dbReference>
<accession>A0A2S9X9N7</accession>
<evidence type="ECO:0000313" key="2">
    <source>
        <dbReference type="EMBL" id="PRP72449.1"/>
    </source>
</evidence>
<sequence length="91" mass="10201">MGSWKPKGANRGRISRLNGEKENGRKKLEERVRDHRQGMRQTAKSGDKKLERMDKQILRSIEGSRRARERNPAAIGSGDEPTGCEDNAGQA</sequence>
<comment type="caution">
    <text evidence="2">The sequence shown here is derived from an EMBL/GenBank/DDBJ whole genome shotgun (WGS) entry which is preliminary data.</text>
</comment>